<organism evidence="6 7">
    <name type="scientific">Paenibacillus glycanilyticus</name>
    <dbReference type="NCBI Taxonomy" id="126569"/>
    <lineage>
        <taxon>Bacteria</taxon>
        <taxon>Bacillati</taxon>
        <taxon>Bacillota</taxon>
        <taxon>Bacilli</taxon>
        <taxon>Bacillales</taxon>
        <taxon>Paenibacillaceae</taxon>
        <taxon>Paenibacillus</taxon>
    </lineage>
</organism>
<comment type="similarity">
    <text evidence="2">Belongs to the bacterial solute-binding protein 2 family.</text>
</comment>
<keyword evidence="4" id="KW-0812">Transmembrane</keyword>
<keyword evidence="4" id="KW-1133">Transmembrane helix</keyword>
<protein>
    <submittedName>
        <fullName evidence="6">ABC transporter substrate-binding protein</fullName>
    </submittedName>
</protein>
<dbReference type="EMBL" id="BSSQ01000015">
    <property type="protein sequence ID" value="GLX69446.1"/>
    <property type="molecule type" value="Genomic_DNA"/>
</dbReference>
<evidence type="ECO:0000256" key="3">
    <source>
        <dbReference type="ARBA" id="ARBA00022729"/>
    </source>
</evidence>
<dbReference type="PANTHER" id="PTHR46847">
    <property type="entry name" value="D-ALLOSE-BINDING PERIPLASMIC PROTEIN-RELATED"/>
    <property type="match status" value="1"/>
</dbReference>
<evidence type="ECO:0000256" key="2">
    <source>
        <dbReference type="ARBA" id="ARBA00007639"/>
    </source>
</evidence>
<keyword evidence="7" id="KW-1185">Reference proteome</keyword>
<dbReference type="RefSeq" id="WP_284240231.1">
    <property type="nucleotide sequence ID" value="NZ_BSSQ01000015.1"/>
</dbReference>
<accession>A0ABQ6GJG1</accession>
<keyword evidence="4" id="KW-0472">Membrane</keyword>
<evidence type="ECO:0000259" key="5">
    <source>
        <dbReference type="Pfam" id="PF13407"/>
    </source>
</evidence>
<proteinExistence type="inferred from homology"/>
<comment type="caution">
    <text evidence="6">The sequence shown here is derived from an EMBL/GenBank/DDBJ whole genome shotgun (WGS) entry which is preliminary data.</text>
</comment>
<dbReference type="PANTHER" id="PTHR46847:SF1">
    <property type="entry name" value="D-ALLOSE-BINDING PERIPLASMIC PROTEIN-RELATED"/>
    <property type="match status" value="1"/>
</dbReference>
<evidence type="ECO:0000256" key="1">
    <source>
        <dbReference type="ARBA" id="ARBA00004196"/>
    </source>
</evidence>
<evidence type="ECO:0000256" key="4">
    <source>
        <dbReference type="SAM" id="Phobius"/>
    </source>
</evidence>
<evidence type="ECO:0000313" key="6">
    <source>
        <dbReference type="EMBL" id="GLX69446.1"/>
    </source>
</evidence>
<feature type="transmembrane region" description="Helical" evidence="4">
    <location>
        <begin position="7"/>
        <end position="25"/>
    </location>
</feature>
<comment type="subcellular location">
    <subcellularLocation>
        <location evidence="1">Cell envelope</location>
    </subcellularLocation>
</comment>
<dbReference type="Pfam" id="PF13407">
    <property type="entry name" value="Peripla_BP_4"/>
    <property type="match status" value="1"/>
</dbReference>
<dbReference type="InterPro" id="IPR025997">
    <property type="entry name" value="SBP_2_dom"/>
</dbReference>
<sequence length="327" mass="36050">MNRRQRIIISIMLAVASLVLLISAFNPGFLERKQKPSDITIQVILRSNEGDYWQNVMMGTQAAVREFGITMYTTTPYDEADADGQLKAAMLSLETNPDAIVLAASGDETFAPFLKEAAERHIPVIAIDSLLTSGTIKSYIGMDNYAAGQQALEELAGQLEGKGDIAIVKHSTGGINGELREQGIVDALVQYPGIRLVDRISCEGDHNSCKEAVAEELRKRQLNGIVALNTEASIGAAMQLKDEQAADRVKLIGFDSSQELLEMLQDNQLQKLIVQNPFSMGYLGIKYAMEAALGHKVPARVEINRKLIDRNNMFWKDNQKLLFPVVQ</sequence>
<name>A0ABQ6GJG1_9BACL</name>
<dbReference type="SUPFAM" id="SSF53822">
    <property type="entry name" value="Periplasmic binding protein-like I"/>
    <property type="match status" value="1"/>
</dbReference>
<reference evidence="6 7" key="1">
    <citation type="submission" date="2023-03" db="EMBL/GenBank/DDBJ databases">
        <title>Draft genome sequence of the bacteria which degrade cell wall of Tricholomamatutake.</title>
        <authorList>
            <person name="Konishi Y."/>
            <person name="Fukuta Y."/>
            <person name="Shirasaka N."/>
        </authorList>
    </citation>
    <scope>NUCLEOTIDE SEQUENCE [LARGE SCALE GENOMIC DNA]</scope>
    <source>
        <strain evidence="7">mu1</strain>
    </source>
</reference>
<evidence type="ECO:0000313" key="7">
    <source>
        <dbReference type="Proteomes" id="UP001157114"/>
    </source>
</evidence>
<gene>
    <name evidence="6" type="ORF">MU1_37910</name>
</gene>
<keyword evidence="3" id="KW-0732">Signal</keyword>
<dbReference type="Proteomes" id="UP001157114">
    <property type="component" value="Unassembled WGS sequence"/>
</dbReference>
<dbReference type="Gene3D" id="3.40.50.2300">
    <property type="match status" value="2"/>
</dbReference>
<dbReference type="InterPro" id="IPR028082">
    <property type="entry name" value="Peripla_BP_I"/>
</dbReference>
<feature type="domain" description="Periplasmic binding protein" evidence="5">
    <location>
        <begin position="43"/>
        <end position="295"/>
    </location>
</feature>